<dbReference type="GO" id="GO:0019305">
    <property type="term" value="P:dTDP-rhamnose biosynthetic process"/>
    <property type="evidence" value="ECO:0007669"/>
    <property type="project" value="UniProtKB-UniPathway"/>
</dbReference>
<dbReference type="RefSeq" id="WP_036533694.1">
    <property type="nucleotide sequence ID" value="NZ_JJML01000026.1"/>
</dbReference>
<comment type="pathway">
    <text evidence="2">Carbohydrate biosynthesis; dTDP-L-rhamnose biosynthesis.</text>
</comment>
<dbReference type="AlphaFoldDB" id="A0A098TJK1"/>
<evidence type="ECO:0000256" key="2">
    <source>
        <dbReference type="RuleBase" id="RU364082"/>
    </source>
</evidence>
<name>A0A098TJK1_9CYAN</name>
<dbReference type="InterPro" id="IPR005913">
    <property type="entry name" value="dTDP_dehydrorham_reduct"/>
</dbReference>
<dbReference type="PANTHER" id="PTHR10491">
    <property type="entry name" value="DTDP-4-DEHYDRORHAMNOSE REDUCTASE"/>
    <property type="match status" value="1"/>
</dbReference>
<comment type="function">
    <text evidence="2">Catalyzes the reduction of dTDP-6-deoxy-L-lyxo-4-hexulose to yield dTDP-L-rhamnose.</text>
</comment>
<comment type="similarity">
    <text evidence="1 2">Belongs to the dTDP-4-dehydrorhamnose reductase family.</text>
</comment>
<dbReference type="CDD" id="cd05254">
    <property type="entry name" value="dTDP_HR_like_SDR_e"/>
    <property type="match status" value="1"/>
</dbReference>
<dbReference type="InterPro" id="IPR029903">
    <property type="entry name" value="RmlD-like-bd"/>
</dbReference>
<reference evidence="4 5" key="1">
    <citation type="journal article" date="2014" name="Mol. Ecol.">
        <title>Evolution of Synechococcus.</title>
        <authorList>
            <person name="Dvorak P."/>
            <person name="Casamatta D."/>
            <person name="Hasler P."/>
            <person name="Poulickova A."/>
            <person name="Ondrej V."/>
            <person name="Sanges R."/>
        </authorList>
    </citation>
    <scope>NUCLEOTIDE SEQUENCE [LARGE SCALE GENOMIC DNA]</scope>
    <source>
        <strain evidence="4 5">CAUP A 1101</strain>
    </source>
</reference>
<dbReference type="InterPro" id="IPR036291">
    <property type="entry name" value="NAD(P)-bd_dom_sf"/>
</dbReference>
<feature type="domain" description="RmlD-like substrate binding" evidence="3">
    <location>
        <begin position="2"/>
        <end position="277"/>
    </location>
</feature>
<sequence>MLITGASGFLGWHLCRLAQAQWQVYGTYHTHPMQRPRMTLLSLDLRDYAAMRELFHRLRPDAVIHTAAQSHPNWCQRHPKAAAAINVIAAWNLAGLCADLAIPCVFTSTDLVFDGLHPPYAETDAVCPISFYGEQKVAAELGMRSRHPGVAIGRMPIMYGVAPSAPSFLQPLLANLEAGHPISLFTDEFRTPVSGLTAAHGLLIALNQLQGVIHLGGRERLSRYEFGCLLLEVLQRPLTQLQACRQQDIPMPAPRPPDVSLNSQRAFDLGYHPLSVREELLQLGLNATSGTDLP</sequence>
<dbReference type="STRING" id="1497020.DO97_08535"/>
<keyword evidence="5" id="KW-1185">Reference proteome</keyword>
<gene>
    <name evidence="4" type="ORF">DO97_08535</name>
</gene>
<dbReference type="Pfam" id="PF04321">
    <property type="entry name" value="RmlD_sub_bind"/>
    <property type="match status" value="1"/>
</dbReference>
<keyword evidence="2" id="KW-0560">Oxidoreductase</keyword>
<dbReference type="UniPathway" id="UPA00124"/>
<evidence type="ECO:0000313" key="5">
    <source>
        <dbReference type="Proteomes" id="UP000030170"/>
    </source>
</evidence>
<keyword evidence="2" id="KW-0521">NADP</keyword>
<dbReference type="Gene3D" id="3.40.50.720">
    <property type="entry name" value="NAD(P)-binding Rossmann-like Domain"/>
    <property type="match status" value="1"/>
</dbReference>
<dbReference type="EC" id="1.1.1.133" evidence="2"/>
<evidence type="ECO:0000256" key="1">
    <source>
        <dbReference type="ARBA" id="ARBA00010944"/>
    </source>
</evidence>
<proteinExistence type="inferred from homology"/>
<organism evidence="4 5">
    <name type="scientific">Neosynechococcus sphagnicola sy1</name>
    <dbReference type="NCBI Taxonomy" id="1497020"/>
    <lineage>
        <taxon>Bacteria</taxon>
        <taxon>Bacillati</taxon>
        <taxon>Cyanobacteriota</taxon>
        <taxon>Cyanophyceae</taxon>
        <taxon>Neosynechococcales</taxon>
        <taxon>Neosynechococcaceae</taxon>
        <taxon>Neosynechococcus</taxon>
    </lineage>
</organism>
<comment type="caution">
    <text evidence="4">The sequence shown here is derived from an EMBL/GenBank/DDBJ whole genome shotgun (WGS) entry which is preliminary data.</text>
</comment>
<dbReference type="GO" id="GO:0008831">
    <property type="term" value="F:dTDP-4-dehydrorhamnose reductase activity"/>
    <property type="evidence" value="ECO:0007669"/>
    <property type="project" value="UniProtKB-EC"/>
</dbReference>
<accession>A0A098TJK1</accession>
<protein>
    <recommendedName>
        <fullName evidence="2">dTDP-4-dehydrorhamnose reductase</fullName>
        <ecNumber evidence="2">1.1.1.133</ecNumber>
    </recommendedName>
</protein>
<dbReference type="EMBL" id="JJML01000026">
    <property type="protein sequence ID" value="KGF72424.1"/>
    <property type="molecule type" value="Genomic_DNA"/>
</dbReference>
<evidence type="ECO:0000313" key="4">
    <source>
        <dbReference type="EMBL" id="KGF72424.1"/>
    </source>
</evidence>
<evidence type="ECO:0000259" key="3">
    <source>
        <dbReference type="Pfam" id="PF04321"/>
    </source>
</evidence>
<dbReference type="SUPFAM" id="SSF51735">
    <property type="entry name" value="NAD(P)-binding Rossmann-fold domains"/>
    <property type="match status" value="1"/>
</dbReference>
<dbReference type="OrthoDB" id="9803892at2"/>
<dbReference type="PANTHER" id="PTHR10491:SF4">
    <property type="entry name" value="METHIONINE ADENOSYLTRANSFERASE 2 SUBUNIT BETA"/>
    <property type="match status" value="1"/>
</dbReference>
<dbReference type="Proteomes" id="UP000030170">
    <property type="component" value="Unassembled WGS sequence"/>
</dbReference>